<proteinExistence type="predicted"/>
<dbReference type="eggNOG" id="COG4585">
    <property type="taxonomic scope" value="Bacteria"/>
</dbReference>
<dbReference type="PANTHER" id="PTHR35526:SF3">
    <property type="entry name" value="ANTI-SIGMA-F FACTOR RSBW"/>
    <property type="match status" value="1"/>
</dbReference>
<dbReference type="Gene3D" id="3.30.565.10">
    <property type="entry name" value="Histidine kinase-like ATPase, C-terminal domain"/>
    <property type="match status" value="1"/>
</dbReference>
<dbReference type="RefSeq" id="WP_014142804.1">
    <property type="nucleotide sequence ID" value="NC_016111.1"/>
</dbReference>
<organism evidence="3 4">
    <name type="scientific">Streptantibioticus cattleyicolor (strain ATCC 35852 / DSM 46488 / JCM 4925 / NBRC 14057 / NRRL 8057)</name>
    <name type="common">Streptomyces cattleya</name>
    <dbReference type="NCBI Taxonomy" id="1003195"/>
    <lineage>
        <taxon>Bacteria</taxon>
        <taxon>Bacillati</taxon>
        <taxon>Actinomycetota</taxon>
        <taxon>Actinomycetes</taxon>
        <taxon>Kitasatosporales</taxon>
        <taxon>Streptomycetaceae</taxon>
        <taxon>Streptantibioticus</taxon>
    </lineage>
</organism>
<dbReference type="Proteomes" id="UP000007842">
    <property type="component" value="Chromosome"/>
</dbReference>
<dbReference type="PANTHER" id="PTHR35526">
    <property type="entry name" value="ANTI-SIGMA-F FACTOR RSBW-RELATED"/>
    <property type="match status" value="1"/>
</dbReference>
<name>F8JVC9_STREN</name>
<dbReference type="PATRIC" id="fig|1003195.11.peg.3574"/>
<gene>
    <name evidence="3" type="ordered locus">SCATT_20380</name>
</gene>
<evidence type="ECO:0000256" key="1">
    <source>
        <dbReference type="ARBA" id="ARBA00022527"/>
    </source>
</evidence>
<dbReference type="KEGG" id="scy:SCATT_20380"/>
<dbReference type="SUPFAM" id="SSF55874">
    <property type="entry name" value="ATPase domain of HSP90 chaperone/DNA topoisomerase II/histidine kinase"/>
    <property type="match status" value="1"/>
</dbReference>
<dbReference type="CDD" id="cd16936">
    <property type="entry name" value="HATPase_RsbW-like"/>
    <property type="match status" value="1"/>
</dbReference>
<dbReference type="InterPro" id="IPR003594">
    <property type="entry name" value="HATPase_dom"/>
</dbReference>
<dbReference type="HOGENOM" id="CLU_090336_4_3_11"/>
<evidence type="ECO:0000259" key="2">
    <source>
        <dbReference type="Pfam" id="PF13581"/>
    </source>
</evidence>
<keyword evidence="1" id="KW-0808">Transferase</keyword>
<dbReference type="STRING" id="1003195.SCATT_20380"/>
<reference evidence="4" key="1">
    <citation type="submission" date="2011-12" db="EMBL/GenBank/DDBJ databases">
        <title>Complete genome sequence of Streptomyces cattleya strain DSM 46488.</title>
        <authorList>
            <person name="Ou H.-Y."/>
            <person name="Li P."/>
            <person name="Zhao C."/>
            <person name="O'Hagan D."/>
            <person name="Deng Z."/>
        </authorList>
    </citation>
    <scope>NUCLEOTIDE SEQUENCE [LARGE SCALE GENOMIC DNA]</scope>
    <source>
        <strain evidence="4">ATCC 35852 / DSM 46488 / JCM 4925 / NBRC 14057 / NRRL 8057</strain>
    </source>
</reference>
<dbReference type="Pfam" id="PF13581">
    <property type="entry name" value="HATPase_c_2"/>
    <property type="match status" value="1"/>
</dbReference>
<protein>
    <submittedName>
        <fullName evidence="3">Regulatory protein</fullName>
    </submittedName>
</protein>
<keyword evidence="1" id="KW-0723">Serine/threonine-protein kinase</keyword>
<dbReference type="InterPro" id="IPR036890">
    <property type="entry name" value="HATPase_C_sf"/>
</dbReference>
<dbReference type="KEGG" id="sct:SCAT_2057"/>
<evidence type="ECO:0000313" key="3">
    <source>
        <dbReference type="EMBL" id="AEW94409.1"/>
    </source>
</evidence>
<keyword evidence="4" id="KW-1185">Reference proteome</keyword>
<accession>G8WWK2</accession>
<dbReference type="EMBL" id="CP003219">
    <property type="protein sequence ID" value="AEW94409.1"/>
    <property type="molecule type" value="Genomic_DNA"/>
</dbReference>
<dbReference type="GO" id="GO:0004674">
    <property type="term" value="F:protein serine/threonine kinase activity"/>
    <property type="evidence" value="ECO:0007669"/>
    <property type="project" value="UniProtKB-KW"/>
</dbReference>
<keyword evidence="1" id="KW-0418">Kinase</keyword>
<sequence length="142" mass="15437">MKPDLPPIAAPVQLDHRSTELRLLADPRTFAAVRRTVRAQLGEWGLAELTTAAAMCVTELLSNVHKHVPSPRCVLRFTRITGGIRISVTDGDPAMPVVCEPDCLAERGRGLFLLTESVADWGARPDPVGGGKVVWFELRTDG</sequence>
<evidence type="ECO:0000313" key="4">
    <source>
        <dbReference type="Proteomes" id="UP000007842"/>
    </source>
</evidence>
<feature type="domain" description="Histidine kinase/HSP90-like ATPase" evidence="2">
    <location>
        <begin position="25"/>
        <end position="135"/>
    </location>
</feature>
<dbReference type="AlphaFoldDB" id="F8JVC9"/>
<dbReference type="InterPro" id="IPR050267">
    <property type="entry name" value="Anti-sigma-factor_SerPK"/>
</dbReference>
<accession>F8JVC9</accession>